<evidence type="ECO:0008006" key="3">
    <source>
        <dbReference type="Google" id="ProtNLM"/>
    </source>
</evidence>
<protein>
    <recommendedName>
        <fullName evidence="3">Helix-hairpin-helix DNA-binding motif class 1 domain-containing protein</fullName>
    </recommendedName>
</protein>
<accession>A0A9D4LC39</accession>
<dbReference type="Proteomes" id="UP000828390">
    <property type="component" value="Unassembled WGS sequence"/>
</dbReference>
<sequence>MNRVQLVDIDKTSVTELHTVPGIGARVAQAIVAYREIHGSIPPAAFARIPYVRLSSQMWA</sequence>
<evidence type="ECO:0000313" key="1">
    <source>
        <dbReference type="EMBL" id="KAH3855862.1"/>
    </source>
</evidence>
<gene>
    <name evidence="1" type="ORF">DPMN_098432</name>
</gene>
<dbReference type="Pfam" id="PF12836">
    <property type="entry name" value="HHH_3"/>
    <property type="match status" value="1"/>
</dbReference>
<reference evidence="1" key="1">
    <citation type="journal article" date="2019" name="bioRxiv">
        <title>The Genome of the Zebra Mussel, Dreissena polymorpha: A Resource for Invasive Species Research.</title>
        <authorList>
            <person name="McCartney M.A."/>
            <person name="Auch B."/>
            <person name="Kono T."/>
            <person name="Mallez S."/>
            <person name="Zhang Y."/>
            <person name="Obille A."/>
            <person name="Becker A."/>
            <person name="Abrahante J.E."/>
            <person name="Garbe J."/>
            <person name="Badalamenti J.P."/>
            <person name="Herman A."/>
            <person name="Mangelson H."/>
            <person name="Liachko I."/>
            <person name="Sullivan S."/>
            <person name="Sone E.D."/>
            <person name="Koren S."/>
            <person name="Silverstein K.A.T."/>
            <person name="Beckman K.B."/>
            <person name="Gohl D.M."/>
        </authorList>
    </citation>
    <scope>NUCLEOTIDE SEQUENCE</scope>
    <source>
        <strain evidence="1">Duluth1</strain>
        <tissue evidence="1">Whole animal</tissue>
    </source>
</reference>
<dbReference type="Gene3D" id="1.10.150.280">
    <property type="entry name" value="AF1531-like domain"/>
    <property type="match status" value="1"/>
</dbReference>
<dbReference type="SUPFAM" id="SSF47781">
    <property type="entry name" value="RuvA domain 2-like"/>
    <property type="match status" value="1"/>
</dbReference>
<keyword evidence="2" id="KW-1185">Reference proteome</keyword>
<reference evidence="1" key="2">
    <citation type="submission" date="2020-11" db="EMBL/GenBank/DDBJ databases">
        <authorList>
            <person name="McCartney M.A."/>
            <person name="Auch B."/>
            <person name="Kono T."/>
            <person name="Mallez S."/>
            <person name="Becker A."/>
            <person name="Gohl D.M."/>
            <person name="Silverstein K.A.T."/>
            <person name="Koren S."/>
            <person name="Bechman K.B."/>
            <person name="Herman A."/>
            <person name="Abrahante J.E."/>
            <person name="Garbe J."/>
        </authorList>
    </citation>
    <scope>NUCLEOTIDE SEQUENCE</scope>
    <source>
        <strain evidence="1">Duluth1</strain>
        <tissue evidence="1">Whole animal</tissue>
    </source>
</reference>
<organism evidence="1 2">
    <name type="scientific">Dreissena polymorpha</name>
    <name type="common">Zebra mussel</name>
    <name type="synonym">Mytilus polymorpha</name>
    <dbReference type="NCBI Taxonomy" id="45954"/>
    <lineage>
        <taxon>Eukaryota</taxon>
        <taxon>Metazoa</taxon>
        <taxon>Spiralia</taxon>
        <taxon>Lophotrochozoa</taxon>
        <taxon>Mollusca</taxon>
        <taxon>Bivalvia</taxon>
        <taxon>Autobranchia</taxon>
        <taxon>Heteroconchia</taxon>
        <taxon>Euheterodonta</taxon>
        <taxon>Imparidentia</taxon>
        <taxon>Neoheterodontei</taxon>
        <taxon>Myida</taxon>
        <taxon>Dreissenoidea</taxon>
        <taxon>Dreissenidae</taxon>
        <taxon>Dreissena</taxon>
    </lineage>
</organism>
<name>A0A9D4LC39_DREPO</name>
<dbReference type="InterPro" id="IPR010994">
    <property type="entry name" value="RuvA_2-like"/>
</dbReference>
<proteinExistence type="predicted"/>
<evidence type="ECO:0000313" key="2">
    <source>
        <dbReference type="Proteomes" id="UP000828390"/>
    </source>
</evidence>
<dbReference type="AlphaFoldDB" id="A0A9D4LC39"/>
<dbReference type="EMBL" id="JAIWYP010000003">
    <property type="protein sequence ID" value="KAH3855862.1"/>
    <property type="molecule type" value="Genomic_DNA"/>
</dbReference>
<comment type="caution">
    <text evidence="1">The sequence shown here is derived from an EMBL/GenBank/DDBJ whole genome shotgun (WGS) entry which is preliminary data.</text>
</comment>